<gene>
    <name evidence="1" type="ORF">HNR61_001138</name>
</gene>
<dbReference type="EMBL" id="JACJIA010000001">
    <property type="protein sequence ID" value="MBA8949540.1"/>
    <property type="molecule type" value="Genomic_DNA"/>
</dbReference>
<accession>A0A7W3QJM6</accession>
<keyword evidence="2" id="KW-1185">Reference proteome</keyword>
<evidence type="ECO:0000313" key="2">
    <source>
        <dbReference type="Proteomes" id="UP000572680"/>
    </source>
</evidence>
<dbReference type="AlphaFoldDB" id="A0A7W3QJM6"/>
<organism evidence="1 2">
    <name type="scientific">Actinomadura namibiensis</name>
    <dbReference type="NCBI Taxonomy" id="182080"/>
    <lineage>
        <taxon>Bacteria</taxon>
        <taxon>Bacillati</taxon>
        <taxon>Actinomycetota</taxon>
        <taxon>Actinomycetes</taxon>
        <taxon>Streptosporangiales</taxon>
        <taxon>Thermomonosporaceae</taxon>
        <taxon>Actinomadura</taxon>
    </lineage>
</organism>
<protein>
    <submittedName>
        <fullName evidence="1">Uncharacterized protein</fullName>
    </submittedName>
</protein>
<comment type="caution">
    <text evidence="1">The sequence shown here is derived from an EMBL/GenBank/DDBJ whole genome shotgun (WGS) entry which is preliminary data.</text>
</comment>
<name>A0A7W3QJM6_ACTNM</name>
<dbReference type="Proteomes" id="UP000572680">
    <property type="component" value="Unassembled WGS sequence"/>
</dbReference>
<dbReference type="RefSeq" id="WP_182841953.1">
    <property type="nucleotide sequence ID" value="NZ_BAAALP010000013.1"/>
</dbReference>
<reference evidence="1 2" key="1">
    <citation type="submission" date="2020-08" db="EMBL/GenBank/DDBJ databases">
        <title>Genomic Encyclopedia of Type Strains, Phase IV (KMG-IV): sequencing the most valuable type-strain genomes for metagenomic binning, comparative biology and taxonomic classification.</title>
        <authorList>
            <person name="Goeker M."/>
        </authorList>
    </citation>
    <scope>NUCLEOTIDE SEQUENCE [LARGE SCALE GENOMIC DNA]</scope>
    <source>
        <strain evidence="1 2">DSM 44197</strain>
    </source>
</reference>
<evidence type="ECO:0000313" key="1">
    <source>
        <dbReference type="EMBL" id="MBA8949540.1"/>
    </source>
</evidence>
<sequence>MRRRPYLILLAFVVAVGGLVQTPPGRSLLESAGLVGATEHYSELAFTDPGQLQRVLVGGSELPLAFSIHNATDRRRTYTWSVTATVQNATPQAGTAQNAVQRLDGGQTVLAPDEDATITTRPRVMCRPGTLRVEVRLDDRRAIAYQAECVNDIGSRQG</sequence>
<proteinExistence type="predicted"/>